<dbReference type="AlphaFoldDB" id="A0AAD3H0Z0"/>
<comment type="caution">
    <text evidence="1">The sequence shown here is derived from an EMBL/GenBank/DDBJ whole genome shotgun (WGS) entry which is preliminary data.</text>
</comment>
<evidence type="ECO:0000313" key="2">
    <source>
        <dbReference type="Proteomes" id="UP001054902"/>
    </source>
</evidence>
<sequence>MPQKLQLQANPADVRQNNFDPGKGNALQAAVASIFGLTLQDVPNFIEMPNGYETEIKDFCSQGGVLADKIPFTIDMYTRKEQHIGALCLLRGKSPRGDFGHVIVARFTSSGFDFVHDPHPENSMLDIGENFGWCMFFSDF</sequence>
<proteinExistence type="predicted"/>
<organism evidence="1 2">
    <name type="scientific">Chaetoceros tenuissimus</name>
    <dbReference type="NCBI Taxonomy" id="426638"/>
    <lineage>
        <taxon>Eukaryota</taxon>
        <taxon>Sar</taxon>
        <taxon>Stramenopiles</taxon>
        <taxon>Ochrophyta</taxon>
        <taxon>Bacillariophyta</taxon>
        <taxon>Coscinodiscophyceae</taxon>
        <taxon>Chaetocerotophycidae</taxon>
        <taxon>Chaetocerotales</taxon>
        <taxon>Chaetocerotaceae</taxon>
        <taxon>Chaetoceros</taxon>
    </lineage>
</organism>
<accession>A0AAD3H0Z0</accession>
<dbReference type="EMBL" id="BLLK01000022">
    <property type="protein sequence ID" value="GFH45844.1"/>
    <property type="molecule type" value="Genomic_DNA"/>
</dbReference>
<name>A0AAD3H0Z0_9STRA</name>
<dbReference type="Proteomes" id="UP001054902">
    <property type="component" value="Unassembled WGS sequence"/>
</dbReference>
<gene>
    <name evidence="1" type="ORF">CTEN210_02318</name>
</gene>
<evidence type="ECO:0000313" key="1">
    <source>
        <dbReference type="EMBL" id="GFH45844.1"/>
    </source>
</evidence>
<reference evidence="1 2" key="1">
    <citation type="journal article" date="2021" name="Sci. Rep.">
        <title>The genome of the diatom Chaetoceros tenuissimus carries an ancient integrated fragment of an extant virus.</title>
        <authorList>
            <person name="Hongo Y."/>
            <person name="Kimura K."/>
            <person name="Takaki Y."/>
            <person name="Yoshida Y."/>
            <person name="Baba S."/>
            <person name="Kobayashi G."/>
            <person name="Nagasaki K."/>
            <person name="Hano T."/>
            <person name="Tomaru Y."/>
        </authorList>
    </citation>
    <scope>NUCLEOTIDE SEQUENCE [LARGE SCALE GENOMIC DNA]</scope>
    <source>
        <strain evidence="1 2">NIES-3715</strain>
    </source>
</reference>
<keyword evidence="2" id="KW-1185">Reference proteome</keyword>
<protein>
    <submittedName>
        <fullName evidence="1">Uncharacterized protein</fullName>
    </submittedName>
</protein>